<gene>
    <name evidence="3" type="ORF">B4923_00675</name>
</gene>
<protein>
    <submittedName>
        <fullName evidence="3">Uncharacterized protein</fullName>
    </submittedName>
</protein>
<keyword evidence="2" id="KW-1133">Transmembrane helix</keyword>
<proteinExistence type="predicted"/>
<dbReference type="Proteomes" id="UP000245138">
    <property type="component" value="Unassembled WGS sequence"/>
</dbReference>
<feature type="transmembrane region" description="Helical" evidence="2">
    <location>
        <begin position="21"/>
        <end position="41"/>
    </location>
</feature>
<dbReference type="EMBL" id="QDKJ01000001">
    <property type="protein sequence ID" value="PWC15665.1"/>
    <property type="molecule type" value="Genomic_DNA"/>
</dbReference>
<comment type="caution">
    <text evidence="3">The sequence shown here is derived from an EMBL/GenBank/DDBJ whole genome shotgun (WGS) entry which is preliminary data.</text>
</comment>
<accession>A0A2U1U1Y8</accession>
<name>A0A2U1U1Y8_9GAMM</name>
<sequence>MTNRNHNLNADRLIEPRRRELPAGGMEIAGLAGVLGGIWSAPADNGGQDKQCKADSPTPPQ</sequence>
<evidence type="ECO:0000256" key="2">
    <source>
        <dbReference type="SAM" id="Phobius"/>
    </source>
</evidence>
<reference evidence="3 4" key="1">
    <citation type="submission" date="2018-04" db="EMBL/GenBank/DDBJ databases">
        <title>Brenneria corticis sp.nov.</title>
        <authorList>
            <person name="Li Y."/>
        </authorList>
    </citation>
    <scope>NUCLEOTIDE SEQUENCE [LARGE SCALE GENOMIC DNA]</scope>
    <source>
        <strain evidence="3 4">LMG 27715</strain>
    </source>
</reference>
<evidence type="ECO:0000256" key="1">
    <source>
        <dbReference type="SAM" id="MobiDB-lite"/>
    </source>
</evidence>
<dbReference type="OrthoDB" id="9801383at2"/>
<dbReference type="AlphaFoldDB" id="A0A2U1U1Y8"/>
<evidence type="ECO:0000313" key="4">
    <source>
        <dbReference type="Proteomes" id="UP000245138"/>
    </source>
</evidence>
<evidence type="ECO:0000313" key="3">
    <source>
        <dbReference type="EMBL" id="PWC15665.1"/>
    </source>
</evidence>
<keyword evidence="4" id="KW-1185">Reference proteome</keyword>
<dbReference type="RefSeq" id="WP_109052428.1">
    <property type="nucleotide sequence ID" value="NZ_QDKJ01000001.1"/>
</dbReference>
<keyword evidence="2" id="KW-0472">Membrane</keyword>
<feature type="region of interest" description="Disordered" evidence="1">
    <location>
        <begin position="37"/>
        <end position="61"/>
    </location>
</feature>
<organism evidence="3 4">
    <name type="scientific">Brenneria roseae subsp. americana</name>
    <dbReference type="NCBI Taxonomy" id="1508507"/>
    <lineage>
        <taxon>Bacteria</taxon>
        <taxon>Pseudomonadati</taxon>
        <taxon>Pseudomonadota</taxon>
        <taxon>Gammaproteobacteria</taxon>
        <taxon>Enterobacterales</taxon>
        <taxon>Pectobacteriaceae</taxon>
        <taxon>Brenneria</taxon>
    </lineage>
</organism>
<keyword evidence="2" id="KW-0812">Transmembrane</keyword>